<evidence type="ECO:0000313" key="3">
    <source>
        <dbReference type="Proteomes" id="UP001621706"/>
    </source>
</evidence>
<organism evidence="2 3">
    <name type="scientific">Flavobacterium oreochromis</name>
    <dbReference type="NCBI Taxonomy" id="2906078"/>
    <lineage>
        <taxon>Bacteria</taxon>
        <taxon>Pseudomonadati</taxon>
        <taxon>Bacteroidota</taxon>
        <taxon>Flavobacteriia</taxon>
        <taxon>Flavobacteriales</taxon>
        <taxon>Flavobacteriaceae</taxon>
        <taxon>Flavobacterium</taxon>
    </lineage>
</organism>
<dbReference type="Proteomes" id="UP001621706">
    <property type="component" value="Unassembled WGS sequence"/>
</dbReference>
<accession>A0ABW8PBV3</accession>
<feature type="transmembrane region" description="Helical" evidence="1">
    <location>
        <begin position="86"/>
        <end position="105"/>
    </location>
</feature>
<keyword evidence="3" id="KW-1185">Reference proteome</keyword>
<evidence type="ECO:0000256" key="1">
    <source>
        <dbReference type="SAM" id="Phobius"/>
    </source>
</evidence>
<keyword evidence="1" id="KW-0472">Membrane</keyword>
<gene>
    <name evidence="2" type="ORF">V3I07_14255</name>
</gene>
<dbReference type="RefSeq" id="WP_088400080.1">
    <property type="nucleotide sequence ID" value="NZ_JAZGZP010000027.1"/>
</dbReference>
<comment type="caution">
    <text evidence="2">The sequence shown here is derived from an EMBL/GenBank/DDBJ whole genome shotgun (WGS) entry which is preliminary data.</text>
</comment>
<reference evidence="2 3" key="1">
    <citation type="submission" date="2024-02" db="EMBL/GenBank/DDBJ databases">
        <title>Comparative Genomic Analysis of Flavobacterium Species Causing Columnaris Disease of Freshwater Fish in Thailand: Insights into Virulence and Resistance Mechanisms.</title>
        <authorList>
            <person name="Nguyen D."/>
            <person name="Chokmangmeepisarn P."/>
            <person name="Khianchaikhan K."/>
            <person name="Morishita M."/>
            <person name="Bunnoy A."/>
            <person name="Rodkhum C."/>
        </authorList>
    </citation>
    <scope>NUCLEOTIDE SEQUENCE [LARGE SCALE GENOMIC DNA]</scope>
    <source>
        <strain evidence="2 3">CNRT2201</strain>
    </source>
</reference>
<evidence type="ECO:0000313" key="2">
    <source>
        <dbReference type="EMBL" id="MFK7002045.1"/>
    </source>
</evidence>
<name>A0ABW8PBV3_9FLAO</name>
<dbReference type="EMBL" id="JAZGZP010000027">
    <property type="protein sequence ID" value="MFK7002045.1"/>
    <property type="molecule type" value="Genomic_DNA"/>
</dbReference>
<protein>
    <submittedName>
        <fullName evidence="2">Uncharacterized protein</fullName>
    </submittedName>
</protein>
<keyword evidence="1" id="KW-0812">Transmembrane</keyword>
<keyword evidence="1" id="KW-1133">Transmembrane helix</keyword>
<sequence length="107" mass="12749">MSKNNEIIAEIIAEEVNRFEKLISQQQVQNQVFASEILKIKEMEKIKISTKELEHVIKTWNSLFENQRQHILNLQKNLNNNNKKHLFYHRILIAILIVSIFILIIKN</sequence>
<proteinExistence type="predicted"/>